<keyword evidence="4 6" id="KW-1133">Transmembrane helix</keyword>
<feature type="transmembrane region" description="Helical" evidence="6">
    <location>
        <begin position="147"/>
        <end position="167"/>
    </location>
</feature>
<evidence type="ECO:0000256" key="5">
    <source>
        <dbReference type="ARBA" id="ARBA00023136"/>
    </source>
</evidence>
<comment type="subcellular location">
    <subcellularLocation>
        <location evidence="1">Membrane</location>
        <topology evidence="1">Multi-pass membrane protein</topology>
    </subcellularLocation>
</comment>
<accession>A0A7Y0L1U9</accession>
<sequence>MLPAIVIFFREGLEASLIVSIIIAYLHKIGHTRETRQVWLGVGLAAGLDLAVGLLLYHVIRQYDGSRMQTILEGTTYLIATIMLTGMSFWMKSQGRTMKASMERQIQLALGKGTLFALVGLSFLSVGREGLETVFFTLAFAFHSNPLDLGIGAVIGLGLALAVDWTIFGMGRRVPLTVFFNVLGGLLLVFGAALLADGIEDFQSLGWLPLLTHALWNTGGVLNENSLLGDILHNFIGYAAKPTGLQFGAYVLYLIIGFWRYFRPTSLRSKNRTQIDAASSKI</sequence>
<dbReference type="Proteomes" id="UP000533476">
    <property type="component" value="Unassembled WGS sequence"/>
</dbReference>
<dbReference type="RefSeq" id="WP_169097426.1">
    <property type="nucleotide sequence ID" value="NZ_JABBVZ010000012.1"/>
</dbReference>
<proteinExistence type="inferred from homology"/>
<comment type="similarity">
    <text evidence="2">Belongs to the oxidase-dependent Fe transporter (OFeT) (TC 9.A.10.1) family.</text>
</comment>
<feature type="transmembrane region" description="Helical" evidence="6">
    <location>
        <begin position="110"/>
        <end position="127"/>
    </location>
</feature>
<evidence type="ECO:0000256" key="1">
    <source>
        <dbReference type="ARBA" id="ARBA00004141"/>
    </source>
</evidence>
<evidence type="ECO:0008006" key="9">
    <source>
        <dbReference type="Google" id="ProtNLM"/>
    </source>
</evidence>
<dbReference type="GO" id="GO:0033573">
    <property type="term" value="C:high-affinity iron permease complex"/>
    <property type="evidence" value="ECO:0007669"/>
    <property type="project" value="InterPro"/>
</dbReference>
<evidence type="ECO:0000313" key="7">
    <source>
        <dbReference type="EMBL" id="NMP21743.1"/>
    </source>
</evidence>
<comment type="caution">
    <text evidence="7">The sequence shown here is derived from an EMBL/GenBank/DDBJ whole genome shotgun (WGS) entry which is preliminary data.</text>
</comment>
<evidence type="ECO:0000256" key="2">
    <source>
        <dbReference type="ARBA" id="ARBA00008333"/>
    </source>
</evidence>
<feature type="transmembrane region" description="Helical" evidence="6">
    <location>
        <begin position="244"/>
        <end position="262"/>
    </location>
</feature>
<gene>
    <name evidence="7" type="ORF">HIJ39_05155</name>
</gene>
<name>A0A7Y0L1U9_9FIRM</name>
<organism evidence="7 8">
    <name type="scientific">Sulfobacillus harzensis</name>
    <dbReference type="NCBI Taxonomy" id="2729629"/>
    <lineage>
        <taxon>Bacteria</taxon>
        <taxon>Bacillati</taxon>
        <taxon>Bacillota</taxon>
        <taxon>Clostridia</taxon>
        <taxon>Eubacteriales</taxon>
        <taxon>Clostridiales Family XVII. Incertae Sedis</taxon>
        <taxon>Sulfobacillus</taxon>
    </lineage>
</organism>
<feature type="transmembrane region" description="Helical" evidence="6">
    <location>
        <begin position="71"/>
        <end position="90"/>
    </location>
</feature>
<evidence type="ECO:0000256" key="3">
    <source>
        <dbReference type="ARBA" id="ARBA00022692"/>
    </source>
</evidence>
<dbReference type="AlphaFoldDB" id="A0A7Y0L1U9"/>
<evidence type="ECO:0000313" key="8">
    <source>
        <dbReference type="Proteomes" id="UP000533476"/>
    </source>
</evidence>
<keyword evidence="3 6" id="KW-0812">Transmembrane</keyword>
<keyword evidence="5 6" id="KW-0472">Membrane</keyword>
<feature type="transmembrane region" description="Helical" evidence="6">
    <location>
        <begin position="6"/>
        <end position="26"/>
    </location>
</feature>
<protein>
    <recommendedName>
        <fullName evidence="9">High-affinity iron transporter</fullName>
    </recommendedName>
</protein>
<dbReference type="Pfam" id="PF03239">
    <property type="entry name" value="FTR1"/>
    <property type="match status" value="1"/>
</dbReference>
<dbReference type="PANTHER" id="PTHR31632">
    <property type="entry name" value="IRON TRANSPORTER FTH1"/>
    <property type="match status" value="1"/>
</dbReference>
<feature type="transmembrane region" description="Helical" evidence="6">
    <location>
        <begin position="38"/>
        <end position="59"/>
    </location>
</feature>
<evidence type="ECO:0000256" key="6">
    <source>
        <dbReference type="SAM" id="Phobius"/>
    </source>
</evidence>
<feature type="transmembrane region" description="Helical" evidence="6">
    <location>
        <begin position="174"/>
        <end position="196"/>
    </location>
</feature>
<dbReference type="InterPro" id="IPR004923">
    <property type="entry name" value="FTR1/Fip1/EfeU"/>
</dbReference>
<evidence type="ECO:0000256" key="4">
    <source>
        <dbReference type="ARBA" id="ARBA00022989"/>
    </source>
</evidence>
<keyword evidence="8" id="KW-1185">Reference proteome</keyword>
<dbReference type="PANTHER" id="PTHR31632:SF2">
    <property type="entry name" value="PLASMA MEMBRANE IRON PERMEASE"/>
    <property type="match status" value="1"/>
</dbReference>
<dbReference type="EMBL" id="JABBVZ010000012">
    <property type="protein sequence ID" value="NMP21743.1"/>
    <property type="molecule type" value="Genomic_DNA"/>
</dbReference>
<dbReference type="GO" id="GO:0015093">
    <property type="term" value="F:ferrous iron transmembrane transporter activity"/>
    <property type="evidence" value="ECO:0007669"/>
    <property type="project" value="TreeGrafter"/>
</dbReference>
<reference evidence="7 8" key="1">
    <citation type="submission" date="2020-04" db="EMBL/GenBank/DDBJ databases">
        <authorList>
            <person name="Zhang R."/>
            <person name="Schippers A."/>
        </authorList>
    </citation>
    <scope>NUCLEOTIDE SEQUENCE [LARGE SCALE GENOMIC DNA]</scope>
    <source>
        <strain evidence="7 8">DSM 109850</strain>
    </source>
</reference>